<accession>A0A7M4D2T3</accession>
<dbReference type="EMBL" id="QTZN02000006">
    <property type="protein sequence ID" value="MVB06167.1"/>
    <property type="molecule type" value="Genomic_DNA"/>
</dbReference>
<proteinExistence type="predicted"/>
<comment type="caution">
    <text evidence="1">The sequence shown here is derived from an EMBL/GenBank/DDBJ whole genome shotgun (WGS) entry which is preliminary data.</text>
</comment>
<evidence type="ECO:0000313" key="1">
    <source>
        <dbReference type="EMBL" id="MUP36962.1"/>
    </source>
</evidence>
<organism evidence="1 4">
    <name type="scientific">Labilibaculum euxinus</name>
    <dbReference type="NCBI Taxonomy" id="2686357"/>
    <lineage>
        <taxon>Bacteria</taxon>
        <taxon>Pseudomonadati</taxon>
        <taxon>Bacteroidota</taxon>
        <taxon>Bacteroidia</taxon>
        <taxon>Marinilabiliales</taxon>
        <taxon>Marinifilaceae</taxon>
        <taxon>Labilibaculum</taxon>
    </lineage>
</organism>
<keyword evidence="3" id="KW-1185">Reference proteome</keyword>
<reference evidence="2 3" key="1">
    <citation type="submission" date="2019-11" db="EMBL/GenBank/DDBJ databases">
        <title>Draft genome sequence of Labilibaculum sp. strain SYP isolated from Black Sea.</title>
        <authorList>
            <person name="Yadav S."/>
            <person name="Villanueva L."/>
        </authorList>
    </citation>
    <scope>NUCLEOTIDE SEQUENCE [LARGE SCALE GENOMIC DNA]</scope>
    <source>
        <strain evidence="2 3">44</strain>
    </source>
</reference>
<reference evidence="1 4" key="2">
    <citation type="submission" date="2019-12" db="EMBL/GenBank/DDBJ databases">
        <title>Draft genome sequence of Labilibaculum sp. strain 44 isolated from deep waters of Black Sea.</title>
        <authorList>
            <person name="Yadav S."/>
            <person name="Villanueva L."/>
        </authorList>
    </citation>
    <scope>NUCLEOTIDE SEQUENCE [LARGE SCALE GENOMIC DNA]</scope>
    <source>
        <strain evidence="1 4">44</strain>
    </source>
</reference>
<dbReference type="Proteomes" id="UP000462449">
    <property type="component" value="Unassembled WGS sequence"/>
</dbReference>
<evidence type="ECO:0000313" key="3">
    <source>
        <dbReference type="Proteomes" id="UP000285951"/>
    </source>
</evidence>
<dbReference type="EMBL" id="WOTW01000006">
    <property type="protein sequence ID" value="MUP36962.1"/>
    <property type="molecule type" value="Genomic_DNA"/>
</dbReference>
<name>A0A7M4D2T3_9BACT</name>
<protein>
    <submittedName>
        <fullName evidence="1">Uncharacterized protein</fullName>
    </submittedName>
</protein>
<dbReference type="AlphaFoldDB" id="A0A7M4D2T3"/>
<sequence length="165" mass="19189">MKKLILVIFLFPFFTMGQKNDKIDHFSDLIGKSYMGMCDIELEKFYHGQGFMLDSETNDDYGITTLVKSDTIIVLLTRTINRTSEGKAEQLILDVSFIVGDYYLSRPVEKNGEVDKELIAFVVYEDQEKFENINLVYRANRAKEKLEIENKTNIICWNMDYGIEP</sequence>
<evidence type="ECO:0000313" key="4">
    <source>
        <dbReference type="Proteomes" id="UP000462449"/>
    </source>
</evidence>
<evidence type="ECO:0000313" key="2">
    <source>
        <dbReference type="EMBL" id="MVB06167.1"/>
    </source>
</evidence>
<dbReference type="RefSeq" id="WP_156194824.1">
    <property type="nucleotide sequence ID" value="NZ_QTZN02000006.1"/>
</dbReference>
<dbReference type="Proteomes" id="UP000285951">
    <property type="component" value="Unassembled WGS sequence"/>
</dbReference>
<gene>
    <name evidence="2" type="ORF">DWB62_003955</name>
    <name evidence="1" type="ORF">GNY23_03955</name>
</gene>